<protein>
    <submittedName>
        <fullName evidence="4">Glr3626 protein</fullName>
    </submittedName>
</protein>
<dbReference type="STRING" id="251221.gene:10761141"/>
<name>Q7NFA0_GLOVI</name>
<dbReference type="InParanoid" id="Q7NFA0"/>
<sequence length="247" mass="27612">MLISLAAASGNFERGCRNVAEPARPSWKDAVARGRADRFFVVGCPAYAWQFALFYRFDRVRICLGADVLARLLARGHEGAGPDGSFRVRACKQCAVNSLPEGYHLRAGKTQDRALLRRFLKELLGELGEIPEAPGTIDNLLARVFDARRTPLWWAMQDSTEVGCLWLGRAWDQFSGAQSTYVHLLYVRPEHRRRGLGRFLLDWASEIARTQGDSQLLLQSLPDNTAALGLYAAMGFQTRALFLSKPL</sequence>
<dbReference type="PANTHER" id="PTHR43877">
    <property type="entry name" value="AMINOALKYLPHOSPHONATE N-ACETYLTRANSFERASE-RELATED-RELATED"/>
    <property type="match status" value="1"/>
</dbReference>
<evidence type="ECO:0000313" key="4">
    <source>
        <dbReference type="EMBL" id="BAC91567.1"/>
    </source>
</evidence>
<dbReference type="HOGENOM" id="CLU_1123299_0_0_3"/>
<dbReference type="CDD" id="cd04301">
    <property type="entry name" value="NAT_SF"/>
    <property type="match status" value="1"/>
</dbReference>
<gene>
    <name evidence="4" type="ordered locus">glr3626</name>
</gene>
<evidence type="ECO:0000256" key="2">
    <source>
        <dbReference type="ARBA" id="ARBA00023315"/>
    </source>
</evidence>
<dbReference type="eggNOG" id="COG0456">
    <property type="taxonomic scope" value="Bacteria"/>
</dbReference>
<proteinExistence type="predicted"/>
<dbReference type="EnsemblBacteria" id="BAC91567">
    <property type="protein sequence ID" value="BAC91567"/>
    <property type="gene ID" value="BAC91567"/>
</dbReference>
<dbReference type="PROSITE" id="PS51186">
    <property type="entry name" value="GNAT"/>
    <property type="match status" value="1"/>
</dbReference>
<dbReference type="PATRIC" id="fig|251221.4.peg.3661"/>
<evidence type="ECO:0000313" key="5">
    <source>
        <dbReference type="Proteomes" id="UP000000557"/>
    </source>
</evidence>
<dbReference type="Proteomes" id="UP000000557">
    <property type="component" value="Chromosome"/>
</dbReference>
<keyword evidence="5" id="KW-1185">Reference proteome</keyword>
<evidence type="ECO:0000256" key="1">
    <source>
        <dbReference type="ARBA" id="ARBA00022679"/>
    </source>
</evidence>
<dbReference type="InterPro" id="IPR050832">
    <property type="entry name" value="Bact_Acetyltransf"/>
</dbReference>
<dbReference type="InterPro" id="IPR000182">
    <property type="entry name" value="GNAT_dom"/>
</dbReference>
<dbReference type="EMBL" id="BA000045">
    <property type="protein sequence ID" value="BAC91567.1"/>
    <property type="molecule type" value="Genomic_DNA"/>
</dbReference>
<reference evidence="4 5" key="1">
    <citation type="journal article" date="2003" name="DNA Res.">
        <title>Complete genome structure of Gloeobacter violaceus PCC 7421, a cyanobacterium that lacks thylakoids.</title>
        <authorList>
            <person name="Nakamura Y."/>
            <person name="Kaneko T."/>
            <person name="Sato S."/>
            <person name="Mimuro M."/>
            <person name="Miyashita H."/>
            <person name="Tsuchiya T."/>
            <person name="Sasamoto S."/>
            <person name="Watanabe A."/>
            <person name="Kawashima K."/>
            <person name="Kishida Y."/>
            <person name="Kiyokawa C."/>
            <person name="Kohara M."/>
            <person name="Matsumoto M."/>
            <person name="Matsuno A."/>
            <person name="Nakazaki N."/>
            <person name="Shimpo S."/>
            <person name="Takeuchi C."/>
            <person name="Yamada M."/>
            <person name="Tabata S."/>
        </authorList>
    </citation>
    <scope>NUCLEOTIDE SEQUENCE [LARGE SCALE GENOMIC DNA]</scope>
    <source>
        <strain evidence="5">ATCC 29082 / PCC 7421</strain>
    </source>
</reference>
<dbReference type="SUPFAM" id="SSF55729">
    <property type="entry name" value="Acyl-CoA N-acyltransferases (Nat)"/>
    <property type="match status" value="1"/>
</dbReference>
<dbReference type="PhylomeDB" id="Q7NFA0"/>
<reference evidence="4 5" key="2">
    <citation type="journal article" date="2003" name="DNA Res.">
        <title>Complete genome structure of Gloeobacter violaceus PCC 7421, a cyanobacterium that lacks thylakoids (supplement).</title>
        <authorList>
            <person name="Nakamura Y."/>
            <person name="Kaneko T."/>
            <person name="Sato S."/>
            <person name="Mimuro M."/>
            <person name="Miyashita H."/>
            <person name="Tsuchiya T."/>
            <person name="Sasamoto S."/>
            <person name="Watanabe A."/>
            <person name="Kawashima K."/>
            <person name="Kishida Y."/>
            <person name="Kiyokawa C."/>
            <person name="Kohara M."/>
            <person name="Matsumoto M."/>
            <person name="Matsuno A."/>
            <person name="Nakazaki N."/>
            <person name="Shimpo S."/>
            <person name="Takeuchi C."/>
            <person name="Yamada M."/>
            <person name="Tabata S."/>
        </authorList>
    </citation>
    <scope>NUCLEOTIDE SEQUENCE [LARGE SCALE GENOMIC DNA]</scope>
    <source>
        <strain evidence="5">ATCC 29082 / PCC 7421</strain>
    </source>
</reference>
<organism evidence="4 5">
    <name type="scientific">Gloeobacter violaceus (strain ATCC 29082 / PCC 7421)</name>
    <dbReference type="NCBI Taxonomy" id="251221"/>
    <lineage>
        <taxon>Bacteria</taxon>
        <taxon>Bacillati</taxon>
        <taxon>Cyanobacteriota</taxon>
        <taxon>Cyanophyceae</taxon>
        <taxon>Gloeobacterales</taxon>
        <taxon>Gloeobacteraceae</taxon>
        <taxon>Gloeobacter</taxon>
    </lineage>
</organism>
<dbReference type="KEGG" id="gvi:glr3626"/>
<accession>Q7NFA0</accession>
<dbReference type="Pfam" id="PF00583">
    <property type="entry name" value="Acetyltransf_1"/>
    <property type="match status" value="1"/>
</dbReference>
<dbReference type="GO" id="GO:0008080">
    <property type="term" value="F:N-acetyltransferase activity"/>
    <property type="evidence" value="ECO:0000318"/>
    <property type="project" value="GO_Central"/>
</dbReference>
<keyword evidence="1" id="KW-0808">Transferase</keyword>
<dbReference type="InterPro" id="IPR016181">
    <property type="entry name" value="Acyl_CoA_acyltransferase"/>
</dbReference>
<evidence type="ECO:0000259" key="3">
    <source>
        <dbReference type="PROSITE" id="PS51186"/>
    </source>
</evidence>
<dbReference type="Gene3D" id="3.40.630.30">
    <property type="match status" value="1"/>
</dbReference>
<dbReference type="AlphaFoldDB" id="Q7NFA0"/>
<dbReference type="PANTHER" id="PTHR43877:SF2">
    <property type="entry name" value="AMINOALKYLPHOSPHONATE N-ACETYLTRANSFERASE-RELATED"/>
    <property type="match status" value="1"/>
</dbReference>
<dbReference type="OrthoDB" id="512204at2"/>
<keyword evidence="2" id="KW-0012">Acyltransferase</keyword>
<feature type="domain" description="N-acetyltransferase" evidence="3">
    <location>
        <begin position="103"/>
        <end position="247"/>
    </location>
</feature>